<dbReference type="RefSeq" id="WP_093319778.1">
    <property type="nucleotide sequence ID" value="NZ_FOHV01000012.1"/>
</dbReference>
<reference evidence="4" key="1">
    <citation type="submission" date="2016-10" db="EMBL/GenBank/DDBJ databases">
        <authorList>
            <person name="Varghese N."/>
            <person name="Submissions S."/>
        </authorList>
    </citation>
    <scope>NUCLEOTIDE SEQUENCE [LARGE SCALE GENOMIC DNA]</scope>
    <source>
        <strain evidence="4">DSM 18579</strain>
    </source>
</reference>
<dbReference type="PANTHER" id="PTHR43364">
    <property type="entry name" value="NADH-SPECIFIC METHYLGLYOXAL REDUCTASE-RELATED"/>
    <property type="match status" value="1"/>
</dbReference>
<keyword evidence="4" id="KW-1185">Reference proteome</keyword>
<evidence type="ECO:0000259" key="2">
    <source>
        <dbReference type="Pfam" id="PF00248"/>
    </source>
</evidence>
<dbReference type="SUPFAM" id="SSF51430">
    <property type="entry name" value="NAD(P)-linked oxidoreductase"/>
    <property type="match status" value="1"/>
</dbReference>
<evidence type="ECO:0000313" key="4">
    <source>
        <dbReference type="Proteomes" id="UP000242642"/>
    </source>
</evidence>
<dbReference type="EMBL" id="FOHV01000012">
    <property type="protein sequence ID" value="SET23231.1"/>
    <property type="molecule type" value="Genomic_DNA"/>
</dbReference>
<dbReference type="Gene3D" id="3.20.20.100">
    <property type="entry name" value="NADP-dependent oxidoreductase domain"/>
    <property type="match status" value="1"/>
</dbReference>
<dbReference type="STRING" id="1123402.SAMN02583745_01739"/>
<evidence type="ECO:0000256" key="1">
    <source>
        <dbReference type="ARBA" id="ARBA00023002"/>
    </source>
</evidence>
<dbReference type="Proteomes" id="UP000242642">
    <property type="component" value="Unassembled WGS sequence"/>
</dbReference>
<dbReference type="OrthoDB" id="9772407at2"/>
<feature type="domain" description="NADP-dependent oxidoreductase" evidence="2">
    <location>
        <begin position="15"/>
        <end position="311"/>
    </location>
</feature>
<dbReference type="AlphaFoldDB" id="A0A1I0CUL2"/>
<gene>
    <name evidence="3" type="ORF">SAMN02583745_01739</name>
</gene>
<dbReference type="InterPro" id="IPR050523">
    <property type="entry name" value="AKR_Detox_Biosynth"/>
</dbReference>
<sequence>MEYTRLGESGLVVSKLCLGTMNMGSPEWKPWIFDEKQSEPIIKHALDNGVNFIDLADFYSAGAGETVVGNVIKRIANRDELVILTKAGYPIGNGKNNSGHSRKHLMDAIHGSLTRIGSDYVDIFMLHYFDINTPVEETCHTLNEIVRSGKARYIGLSTMYTWQMAKILHTCDKHGWVKPINMQLQLNCAYREEEREMIPFCQDQGIGVSVFSPLARGLLSGAFDSVRNQTDFFTHQMYGDQTSKDIAMSVAKVAKRHGVSSAQIAQAWVLNRPGVDVMLVGADTTAQFDSALMALKTKLSDDDLYEIERCYTPCDIINDYTDGKRIPRDARPAKD</sequence>
<dbReference type="CDD" id="cd19079">
    <property type="entry name" value="AKR_EcYajO-like"/>
    <property type="match status" value="1"/>
</dbReference>
<accession>A0A1I0CUL2</accession>
<organism evidence="3 4">
    <name type="scientific">Thorsellia anophelis DSM 18579</name>
    <dbReference type="NCBI Taxonomy" id="1123402"/>
    <lineage>
        <taxon>Bacteria</taxon>
        <taxon>Pseudomonadati</taxon>
        <taxon>Pseudomonadota</taxon>
        <taxon>Gammaproteobacteria</taxon>
        <taxon>Enterobacterales</taxon>
        <taxon>Thorselliaceae</taxon>
        <taxon>Thorsellia</taxon>
    </lineage>
</organism>
<dbReference type="InterPro" id="IPR023210">
    <property type="entry name" value="NADP_OxRdtase_dom"/>
</dbReference>
<protein>
    <submittedName>
        <fullName evidence="3">Predicted oxidoreductase</fullName>
    </submittedName>
</protein>
<dbReference type="FunFam" id="3.20.20.100:FF:000004">
    <property type="entry name" value="Oxidoreductase, aldo/keto reductase"/>
    <property type="match status" value="1"/>
</dbReference>
<dbReference type="GO" id="GO:0016491">
    <property type="term" value="F:oxidoreductase activity"/>
    <property type="evidence" value="ECO:0007669"/>
    <property type="project" value="UniProtKB-KW"/>
</dbReference>
<dbReference type="Pfam" id="PF00248">
    <property type="entry name" value="Aldo_ket_red"/>
    <property type="match status" value="1"/>
</dbReference>
<dbReference type="PANTHER" id="PTHR43364:SF4">
    <property type="entry name" value="NAD(P)-LINKED OXIDOREDUCTASE SUPERFAMILY PROTEIN"/>
    <property type="match status" value="1"/>
</dbReference>
<dbReference type="InterPro" id="IPR036812">
    <property type="entry name" value="NAD(P)_OxRdtase_dom_sf"/>
</dbReference>
<name>A0A1I0CUL2_9GAMM</name>
<proteinExistence type="predicted"/>
<evidence type="ECO:0000313" key="3">
    <source>
        <dbReference type="EMBL" id="SET23231.1"/>
    </source>
</evidence>
<dbReference type="GO" id="GO:0005829">
    <property type="term" value="C:cytosol"/>
    <property type="evidence" value="ECO:0007669"/>
    <property type="project" value="TreeGrafter"/>
</dbReference>
<keyword evidence="1" id="KW-0560">Oxidoreductase</keyword>